<dbReference type="AlphaFoldDB" id="A0A1T4RNM2"/>
<dbReference type="EC" id="2.7.7.13" evidence="2"/>
<dbReference type="GO" id="GO:0004475">
    <property type="term" value="F:mannose-1-phosphate guanylyltransferase (GTP) activity"/>
    <property type="evidence" value="ECO:0007669"/>
    <property type="project" value="UniProtKB-EC"/>
</dbReference>
<evidence type="ECO:0000313" key="11">
    <source>
        <dbReference type="Proteomes" id="UP000189933"/>
    </source>
</evidence>
<evidence type="ECO:0000256" key="7">
    <source>
        <dbReference type="ARBA" id="ARBA00047343"/>
    </source>
</evidence>
<dbReference type="EMBL" id="FUXM01000033">
    <property type="protein sequence ID" value="SKA17615.1"/>
    <property type="molecule type" value="Genomic_DNA"/>
</dbReference>
<dbReference type="GO" id="GO:0005525">
    <property type="term" value="F:GTP binding"/>
    <property type="evidence" value="ECO:0007669"/>
    <property type="project" value="UniProtKB-KW"/>
</dbReference>
<gene>
    <name evidence="10" type="ORF">SAMN02745885_02206</name>
</gene>
<dbReference type="InterPro" id="IPR005835">
    <property type="entry name" value="NTP_transferase_dom"/>
</dbReference>
<feature type="domain" description="MannoseP isomerase/GMP-like beta-helix" evidence="9">
    <location>
        <begin position="291"/>
        <end position="343"/>
    </location>
</feature>
<evidence type="ECO:0000313" key="10">
    <source>
        <dbReference type="EMBL" id="SKA17615.1"/>
    </source>
</evidence>
<dbReference type="SUPFAM" id="SSF53448">
    <property type="entry name" value="Nucleotide-diphospho-sugar transferases"/>
    <property type="match status" value="1"/>
</dbReference>
<comment type="similarity">
    <text evidence="1">Belongs to the mannose-6-phosphate isomerase type 2 family.</text>
</comment>
<evidence type="ECO:0000256" key="4">
    <source>
        <dbReference type="ARBA" id="ARBA00022695"/>
    </source>
</evidence>
<accession>A0A1T4RNM2</accession>
<proteinExistence type="inferred from homology"/>
<dbReference type="SUPFAM" id="SSF159283">
    <property type="entry name" value="Guanosine diphospho-D-mannose pyrophosphorylase/mannose-6-phosphate isomerase linker domain"/>
    <property type="match status" value="1"/>
</dbReference>
<dbReference type="PANTHER" id="PTHR46390:SF1">
    <property type="entry name" value="MANNOSE-1-PHOSPHATE GUANYLYLTRANSFERASE"/>
    <property type="match status" value="1"/>
</dbReference>
<dbReference type="InterPro" id="IPR049577">
    <property type="entry name" value="GMPP_N"/>
</dbReference>
<keyword evidence="3 10" id="KW-0808">Transferase</keyword>
<keyword evidence="6" id="KW-0342">GTP-binding</keyword>
<reference evidence="11" key="1">
    <citation type="submission" date="2017-02" db="EMBL/GenBank/DDBJ databases">
        <authorList>
            <person name="Varghese N."/>
            <person name="Submissions S."/>
        </authorList>
    </citation>
    <scope>NUCLEOTIDE SEQUENCE [LARGE SCALE GENOMIC DNA]</scope>
    <source>
        <strain evidence="11">DSM 16521</strain>
    </source>
</reference>
<evidence type="ECO:0000256" key="1">
    <source>
        <dbReference type="ARBA" id="ARBA00006115"/>
    </source>
</evidence>
<keyword evidence="5" id="KW-0547">Nucleotide-binding</keyword>
<dbReference type="OrthoDB" id="9806359at2"/>
<name>A0A1T4RNM2_9FIRM</name>
<dbReference type="CDD" id="cd02509">
    <property type="entry name" value="GDP-M1P_Guanylyltransferase"/>
    <property type="match status" value="1"/>
</dbReference>
<evidence type="ECO:0000256" key="5">
    <source>
        <dbReference type="ARBA" id="ARBA00022741"/>
    </source>
</evidence>
<dbReference type="Proteomes" id="UP000189933">
    <property type="component" value="Unassembled WGS sequence"/>
</dbReference>
<protein>
    <recommendedName>
        <fullName evidence="2">mannose-1-phosphate guanylyltransferase</fullName>
        <ecNumber evidence="2">2.7.7.13</ecNumber>
    </recommendedName>
</protein>
<organism evidence="10 11">
    <name type="scientific">Carboxydocella sporoproducens DSM 16521</name>
    <dbReference type="NCBI Taxonomy" id="1121270"/>
    <lineage>
        <taxon>Bacteria</taxon>
        <taxon>Bacillati</taxon>
        <taxon>Bacillota</taxon>
        <taxon>Clostridia</taxon>
        <taxon>Eubacteriales</taxon>
        <taxon>Clostridiales Family XVI. Incertae Sedis</taxon>
        <taxon>Carboxydocella</taxon>
    </lineage>
</organism>
<evidence type="ECO:0000256" key="6">
    <source>
        <dbReference type="ARBA" id="ARBA00023134"/>
    </source>
</evidence>
<sequence length="354" mass="40622">MDTYAVIMAGGTGTRFWPKSRSRFPKQFLPLFGNNSLLQTTFNRVNRILNRNQILVVTNKHYVQTVINQLPQCLFSNLLVEPVRRDTASCIGLAVSYIYRVNPEAVMVVLPSDHFVADEEKFLQTVQEGIEWARKGDWIITIGIKPSEPKTAYGYIELGQEQREGVWQVKSFREKPDLDTAIKYLEQGNFFWNAGIFIFRAEVMWRSLERYLPQVHQALNQVIPYWGTPQQTEIIKKVYRPLPKVSIDYGVMEKTDNLLVLTADFGWDDLGSWSVLGRVLPVSDEGNVVMGQHLGLDTSNCILVTENQLLATIGIKDLIVIATNDVILICPKDKDQEVKEMVKLVRNSEYRRYF</sequence>
<dbReference type="Pfam" id="PF00483">
    <property type="entry name" value="NTP_transferase"/>
    <property type="match status" value="1"/>
</dbReference>
<dbReference type="Gene3D" id="3.90.550.10">
    <property type="entry name" value="Spore Coat Polysaccharide Biosynthesis Protein SpsA, Chain A"/>
    <property type="match status" value="1"/>
</dbReference>
<dbReference type="InterPro" id="IPR054566">
    <property type="entry name" value="ManC/GMP-like_b-helix"/>
</dbReference>
<keyword evidence="11" id="KW-1185">Reference proteome</keyword>
<dbReference type="GO" id="GO:0009298">
    <property type="term" value="P:GDP-mannose biosynthetic process"/>
    <property type="evidence" value="ECO:0007669"/>
    <property type="project" value="TreeGrafter"/>
</dbReference>
<feature type="domain" description="Nucleotidyl transferase" evidence="8">
    <location>
        <begin position="5"/>
        <end position="276"/>
    </location>
</feature>
<dbReference type="FunFam" id="3.90.550.10:FF:000046">
    <property type="entry name" value="Mannose-1-phosphate guanylyltransferase (GDP)"/>
    <property type="match status" value="1"/>
</dbReference>
<keyword evidence="4 10" id="KW-0548">Nucleotidyltransferase</keyword>
<dbReference type="InterPro" id="IPR051161">
    <property type="entry name" value="Mannose-6P_isomerase_type2"/>
</dbReference>
<dbReference type="PANTHER" id="PTHR46390">
    <property type="entry name" value="MANNOSE-1-PHOSPHATE GUANYLYLTRANSFERASE"/>
    <property type="match status" value="1"/>
</dbReference>
<evidence type="ECO:0000259" key="9">
    <source>
        <dbReference type="Pfam" id="PF22640"/>
    </source>
</evidence>
<dbReference type="RefSeq" id="WP_078666216.1">
    <property type="nucleotide sequence ID" value="NZ_FUXM01000033.1"/>
</dbReference>
<evidence type="ECO:0000259" key="8">
    <source>
        <dbReference type="Pfam" id="PF00483"/>
    </source>
</evidence>
<dbReference type="Pfam" id="PF22640">
    <property type="entry name" value="ManC_GMP_beta-helix"/>
    <property type="match status" value="1"/>
</dbReference>
<evidence type="ECO:0000256" key="2">
    <source>
        <dbReference type="ARBA" id="ARBA00012387"/>
    </source>
</evidence>
<evidence type="ECO:0000256" key="3">
    <source>
        <dbReference type="ARBA" id="ARBA00022679"/>
    </source>
</evidence>
<comment type="catalytic activity">
    <reaction evidence="7">
        <text>alpha-D-mannose 1-phosphate + GTP + H(+) = GDP-alpha-D-mannose + diphosphate</text>
        <dbReference type="Rhea" id="RHEA:15229"/>
        <dbReference type="ChEBI" id="CHEBI:15378"/>
        <dbReference type="ChEBI" id="CHEBI:33019"/>
        <dbReference type="ChEBI" id="CHEBI:37565"/>
        <dbReference type="ChEBI" id="CHEBI:57527"/>
        <dbReference type="ChEBI" id="CHEBI:58409"/>
        <dbReference type="EC" id="2.7.7.13"/>
    </reaction>
</comment>
<dbReference type="InterPro" id="IPR029044">
    <property type="entry name" value="Nucleotide-diphossugar_trans"/>
</dbReference>